<sequence>MGRQRLTASVSQSDWEVGRVNRGSTTRETSLFHPVTVESKNFWFSSPRGTRKQHPPTSGTVPDSTNNLCHPSRAFKPSFNHLQPTRLLSTVDHPEPGSTTKARV</sequence>
<comment type="caution">
    <text evidence="2">The sequence shown here is derived from an EMBL/GenBank/DDBJ whole genome shotgun (WGS) entry which is preliminary data.</text>
</comment>
<evidence type="ECO:0000313" key="2">
    <source>
        <dbReference type="EMBL" id="KAG0150345.1"/>
    </source>
</evidence>
<protein>
    <submittedName>
        <fullName evidence="2">Uncharacterized protein</fullName>
    </submittedName>
</protein>
<feature type="region of interest" description="Disordered" evidence="1">
    <location>
        <begin position="43"/>
        <end position="104"/>
    </location>
</feature>
<feature type="compositionally biased region" description="Polar residues" evidence="1">
    <location>
        <begin position="55"/>
        <end position="69"/>
    </location>
</feature>
<evidence type="ECO:0000256" key="1">
    <source>
        <dbReference type="SAM" id="MobiDB-lite"/>
    </source>
</evidence>
<reference evidence="2" key="1">
    <citation type="submission" date="2013-11" db="EMBL/GenBank/DDBJ databases">
        <title>Genome sequence of the fusiform rust pathogen reveals effectors for host alternation and coevolution with pine.</title>
        <authorList>
            <consortium name="DOE Joint Genome Institute"/>
            <person name="Smith K."/>
            <person name="Pendleton A."/>
            <person name="Kubisiak T."/>
            <person name="Anderson C."/>
            <person name="Salamov A."/>
            <person name="Aerts A."/>
            <person name="Riley R."/>
            <person name="Clum A."/>
            <person name="Lindquist E."/>
            <person name="Ence D."/>
            <person name="Campbell M."/>
            <person name="Kronenberg Z."/>
            <person name="Feau N."/>
            <person name="Dhillon B."/>
            <person name="Hamelin R."/>
            <person name="Burleigh J."/>
            <person name="Smith J."/>
            <person name="Yandell M."/>
            <person name="Nelson C."/>
            <person name="Grigoriev I."/>
            <person name="Davis J."/>
        </authorList>
    </citation>
    <scope>NUCLEOTIDE SEQUENCE</scope>
    <source>
        <strain evidence="2">G11</strain>
    </source>
</reference>
<feature type="region of interest" description="Disordered" evidence="1">
    <location>
        <begin position="1"/>
        <end position="28"/>
    </location>
</feature>
<accession>A0A9P6NND7</accession>
<feature type="compositionally biased region" description="Polar residues" evidence="1">
    <location>
        <begin position="1"/>
        <end position="14"/>
    </location>
</feature>
<organism evidence="2 3">
    <name type="scientific">Cronartium quercuum f. sp. fusiforme G11</name>
    <dbReference type="NCBI Taxonomy" id="708437"/>
    <lineage>
        <taxon>Eukaryota</taxon>
        <taxon>Fungi</taxon>
        <taxon>Dikarya</taxon>
        <taxon>Basidiomycota</taxon>
        <taxon>Pucciniomycotina</taxon>
        <taxon>Pucciniomycetes</taxon>
        <taxon>Pucciniales</taxon>
        <taxon>Coleosporiaceae</taxon>
        <taxon>Cronartium</taxon>
    </lineage>
</organism>
<dbReference type="Proteomes" id="UP000886653">
    <property type="component" value="Unassembled WGS sequence"/>
</dbReference>
<name>A0A9P6NND7_9BASI</name>
<keyword evidence="3" id="KW-1185">Reference proteome</keyword>
<gene>
    <name evidence="2" type="ORF">CROQUDRAFT_88140</name>
</gene>
<dbReference type="AlphaFoldDB" id="A0A9P6NND7"/>
<proteinExistence type="predicted"/>
<dbReference type="EMBL" id="MU167220">
    <property type="protein sequence ID" value="KAG0150345.1"/>
    <property type="molecule type" value="Genomic_DNA"/>
</dbReference>
<evidence type="ECO:0000313" key="3">
    <source>
        <dbReference type="Proteomes" id="UP000886653"/>
    </source>
</evidence>